<accession>A0AAP5II10</accession>
<dbReference type="Proteomes" id="UP000667802">
    <property type="component" value="Unassembled WGS sequence"/>
</dbReference>
<proteinExistence type="predicted"/>
<evidence type="ECO:0000313" key="2">
    <source>
        <dbReference type="EMBL" id="MDR9900673.1"/>
    </source>
</evidence>
<gene>
    <name evidence="2" type="ORF">G7B40_039995</name>
</gene>
<keyword evidence="3" id="KW-1185">Reference proteome</keyword>
<evidence type="ECO:0000313" key="3">
    <source>
        <dbReference type="Proteomes" id="UP000667802"/>
    </source>
</evidence>
<feature type="compositionally biased region" description="Basic and acidic residues" evidence="1">
    <location>
        <begin position="1"/>
        <end position="11"/>
    </location>
</feature>
<comment type="caution">
    <text evidence="2">The sequence shown here is derived from an EMBL/GenBank/DDBJ whole genome shotgun (WGS) entry which is preliminary data.</text>
</comment>
<reference evidence="3" key="1">
    <citation type="journal article" date="2021" name="Science">
        <title>Hunting the eagle killer: A cyanobacterial neurotoxin causes vacuolar myelinopathy.</title>
        <authorList>
            <person name="Breinlinger S."/>
            <person name="Phillips T.J."/>
            <person name="Haram B.N."/>
            <person name="Mares J."/>
            <person name="Martinez Yerena J.A."/>
            <person name="Hrouzek P."/>
            <person name="Sobotka R."/>
            <person name="Henderson W.M."/>
            <person name="Schmieder P."/>
            <person name="Williams S.M."/>
            <person name="Lauderdale J.D."/>
            <person name="Wilde H.D."/>
            <person name="Gerrin W."/>
            <person name="Kust A."/>
            <person name="Washington J.W."/>
            <person name="Wagner C."/>
            <person name="Geier B."/>
            <person name="Liebeke M."/>
            <person name="Enke H."/>
            <person name="Niedermeyer T.H.J."/>
            <person name="Wilde S.B."/>
        </authorList>
    </citation>
    <scope>NUCLEOTIDE SEQUENCE [LARGE SCALE GENOMIC DNA]</scope>
    <source>
        <strain evidence="3">Thurmond2011</strain>
    </source>
</reference>
<organism evidence="2 3">
    <name type="scientific">Aetokthonos hydrillicola Thurmond2011</name>
    <dbReference type="NCBI Taxonomy" id="2712845"/>
    <lineage>
        <taxon>Bacteria</taxon>
        <taxon>Bacillati</taxon>
        <taxon>Cyanobacteriota</taxon>
        <taxon>Cyanophyceae</taxon>
        <taxon>Nostocales</taxon>
        <taxon>Hapalosiphonaceae</taxon>
        <taxon>Aetokthonos</taxon>
    </lineage>
</organism>
<sequence length="222" mass="25817">MEFFKSDRRGQDFSSFSDQEKSFTSNKDTLLVHSDQPPVPLLFREEHKQYLHSFITSTLQGKEKQALSVWAKIFPNKTERAIQQGQARIIEKKSDVQVELIEMMGDALIAEAKVHFQWQEKSCRAIVAAEHAAIIMEAQNRRMESIFKYLQDACRKYTSYTFSFLDDFEAAAERIGRVSEEMQNKARLIERHESLLLHNLEALDLFLANTYKDVRKLSISSF</sequence>
<evidence type="ECO:0000256" key="1">
    <source>
        <dbReference type="SAM" id="MobiDB-lite"/>
    </source>
</evidence>
<dbReference type="EMBL" id="JAALHA020000037">
    <property type="protein sequence ID" value="MDR9900673.1"/>
    <property type="molecule type" value="Genomic_DNA"/>
</dbReference>
<dbReference type="AlphaFoldDB" id="A0AAP5II10"/>
<dbReference type="RefSeq" id="WP_208344381.1">
    <property type="nucleotide sequence ID" value="NZ_CAWQFN010000496.1"/>
</dbReference>
<name>A0AAP5II10_9CYAN</name>
<protein>
    <submittedName>
        <fullName evidence="2">Uncharacterized protein</fullName>
    </submittedName>
</protein>
<feature type="region of interest" description="Disordered" evidence="1">
    <location>
        <begin position="1"/>
        <end position="20"/>
    </location>
</feature>